<dbReference type="EMBL" id="UZAF01018743">
    <property type="protein sequence ID" value="VDO54537.1"/>
    <property type="molecule type" value="Genomic_DNA"/>
</dbReference>
<proteinExistence type="predicted"/>
<organism evidence="4">
    <name type="scientific">Haemonchus placei</name>
    <name type="common">Barber's pole worm</name>
    <dbReference type="NCBI Taxonomy" id="6290"/>
    <lineage>
        <taxon>Eukaryota</taxon>
        <taxon>Metazoa</taxon>
        <taxon>Ecdysozoa</taxon>
        <taxon>Nematoda</taxon>
        <taxon>Chromadorea</taxon>
        <taxon>Rhabditida</taxon>
        <taxon>Rhabditina</taxon>
        <taxon>Rhabditomorpha</taxon>
        <taxon>Strongyloidea</taxon>
        <taxon>Trichostrongylidae</taxon>
        <taxon>Haemonchus</taxon>
    </lineage>
</organism>
<dbReference type="WBParaSite" id="HPLM_0001489101-mRNA-1">
    <property type="protein sequence ID" value="HPLM_0001489101-mRNA-1"/>
    <property type="gene ID" value="HPLM_0001489101"/>
</dbReference>
<reference evidence="4" key="1">
    <citation type="submission" date="2017-02" db="UniProtKB">
        <authorList>
            <consortium name="WormBaseParasite"/>
        </authorList>
    </citation>
    <scope>IDENTIFICATION</scope>
</reference>
<keyword evidence="1" id="KW-0472">Membrane</keyword>
<keyword evidence="1" id="KW-1133">Transmembrane helix</keyword>
<reference evidence="2 3" key="2">
    <citation type="submission" date="2018-11" db="EMBL/GenBank/DDBJ databases">
        <authorList>
            <consortium name="Pathogen Informatics"/>
        </authorList>
    </citation>
    <scope>NUCLEOTIDE SEQUENCE [LARGE SCALE GENOMIC DNA]</scope>
    <source>
        <strain evidence="2 3">MHpl1</strain>
    </source>
</reference>
<gene>
    <name evidence="2" type="ORF">HPLM_LOCUS14883</name>
</gene>
<name>A0A0N4WTH4_HAEPC</name>
<dbReference type="AlphaFoldDB" id="A0A0N4WTH4"/>
<feature type="transmembrane region" description="Helical" evidence="1">
    <location>
        <begin position="30"/>
        <end position="54"/>
    </location>
</feature>
<evidence type="ECO:0000256" key="1">
    <source>
        <dbReference type="SAM" id="Phobius"/>
    </source>
</evidence>
<keyword evidence="3" id="KW-1185">Reference proteome</keyword>
<evidence type="ECO:0000313" key="4">
    <source>
        <dbReference type="WBParaSite" id="HPLM_0001489101-mRNA-1"/>
    </source>
</evidence>
<sequence>MRSSYSTLSTRGPAVFTLQSMLTLCSKHKYTVIFSVALIVLFRTFEPFFMVITLTSYTGCSSFRIPVASHLRVISLRSTSCLRSITLISSTVSNETSSSSLLLVKSSTKVSVTVTMNLPPSLLTA</sequence>
<evidence type="ECO:0000313" key="2">
    <source>
        <dbReference type="EMBL" id="VDO54537.1"/>
    </source>
</evidence>
<keyword evidence="1" id="KW-0812">Transmembrane</keyword>
<protein>
    <submittedName>
        <fullName evidence="4">Secreted protein</fullName>
    </submittedName>
</protein>
<accession>A0A0N4WTH4</accession>
<evidence type="ECO:0000313" key="3">
    <source>
        <dbReference type="Proteomes" id="UP000268014"/>
    </source>
</evidence>
<dbReference type="Proteomes" id="UP000268014">
    <property type="component" value="Unassembled WGS sequence"/>
</dbReference>